<sequence>MRKRSEQRVIKKYPNRRLYDTHTSTYITLVDVKQMVLDNEAFEVVDVKTNENLTRSILLQIILEEESGGFPLFSSTVLSQIIRSYGNAMQGMLGSYLEKNMQAFAEIQNNLSSQTQQAMNNDAWQQLLSMQAPMMQGMMGNYIEQSKNMFLQMQEQMNQQASVIFKNLHQKPDDK</sequence>
<dbReference type="GO" id="GO:0006355">
    <property type="term" value="P:regulation of DNA-templated transcription"/>
    <property type="evidence" value="ECO:0007669"/>
    <property type="project" value="InterPro"/>
</dbReference>
<dbReference type="OrthoDB" id="9795345at2"/>
<dbReference type="InterPro" id="IPR007897">
    <property type="entry name" value="PHB_accumulat"/>
</dbReference>
<keyword evidence="4" id="KW-1185">Reference proteome</keyword>
<evidence type="ECO:0000259" key="1">
    <source>
        <dbReference type="Pfam" id="PF05233"/>
    </source>
</evidence>
<feature type="domain" description="PHB accumulation regulatory" evidence="1">
    <location>
        <begin position="73"/>
        <end position="110"/>
    </location>
</feature>
<protein>
    <submittedName>
        <fullName evidence="3">Polyhydroxyalkanoate synthesis repressor PhaR</fullName>
    </submittedName>
</protein>
<dbReference type="RefSeq" id="WP_133618877.1">
    <property type="nucleotide sequence ID" value="NZ_SNZE01000001.1"/>
</dbReference>
<dbReference type="InterPro" id="IPR012909">
    <property type="entry name" value="PHA_DNA-bd_N"/>
</dbReference>
<evidence type="ECO:0000313" key="3">
    <source>
        <dbReference type="EMBL" id="TDR33067.1"/>
    </source>
</evidence>
<reference evidence="3 4" key="1">
    <citation type="submission" date="2019-03" db="EMBL/GenBank/DDBJ databases">
        <title>Genomic Encyclopedia of Type Strains, Phase IV (KMG-IV): sequencing the most valuable type-strain genomes for metagenomic binning, comparative biology and taxonomic classification.</title>
        <authorList>
            <person name="Goeker M."/>
        </authorList>
    </citation>
    <scope>NUCLEOTIDE SEQUENCE [LARGE SCALE GENOMIC DNA]</scope>
    <source>
        <strain evidence="3 4">DSM 102852</strain>
    </source>
</reference>
<evidence type="ECO:0000313" key="4">
    <source>
        <dbReference type="Proteomes" id="UP000294480"/>
    </source>
</evidence>
<gene>
    <name evidence="3" type="ORF">DFR44_101117</name>
</gene>
<dbReference type="Pfam" id="PF07879">
    <property type="entry name" value="PHB_acc_N"/>
    <property type="match status" value="1"/>
</dbReference>
<name>A0A4R6YBK6_9BURK</name>
<feature type="domain" description="PHA accumulation regulator DNA-binding N-terminal" evidence="2">
    <location>
        <begin position="9"/>
        <end position="68"/>
    </location>
</feature>
<evidence type="ECO:0000259" key="2">
    <source>
        <dbReference type="Pfam" id="PF07879"/>
    </source>
</evidence>
<dbReference type="Pfam" id="PF05233">
    <property type="entry name" value="PHB_acc"/>
    <property type="match status" value="2"/>
</dbReference>
<dbReference type="NCBIfam" id="TIGR01848">
    <property type="entry name" value="PHA_reg_PhaR"/>
    <property type="match status" value="1"/>
</dbReference>
<dbReference type="InterPro" id="IPR010134">
    <property type="entry name" value="PHA_reg_PhaR"/>
</dbReference>
<comment type="caution">
    <text evidence="3">The sequence shown here is derived from an EMBL/GenBank/DDBJ whole genome shotgun (WGS) entry which is preliminary data.</text>
</comment>
<dbReference type="Proteomes" id="UP000294480">
    <property type="component" value="Unassembled WGS sequence"/>
</dbReference>
<dbReference type="EMBL" id="SNZE01000001">
    <property type="protein sequence ID" value="TDR33067.1"/>
    <property type="molecule type" value="Genomic_DNA"/>
</dbReference>
<dbReference type="AlphaFoldDB" id="A0A4R6YBK6"/>
<accession>A0A4R6YBK6</accession>
<organism evidence="3 4">
    <name type="scientific">Hydromonas duriensis</name>
    <dbReference type="NCBI Taxonomy" id="1527608"/>
    <lineage>
        <taxon>Bacteria</taxon>
        <taxon>Pseudomonadati</taxon>
        <taxon>Pseudomonadota</taxon>
        <taxon>Betaproteobacteria</taxon>
        <taxon>Burkholderiales</taxon>
        <taxon>Burkholderiaceae</taxon>
        <taxon>Hydromonas</taxon>
    </lineage>
</organism>
<proteinExistence type="predicted"/>
<feature type="domain" description="PHB accumulation regulatory" evidence="1">
    <location>
        <begin position="120"/>
        <end position="157"/>
    </location>
</feature>